<dbReference type="STRING" id="655015.B1812_08645"/>
<sequence>MSSSASLNLAPEQKRRERLKAQRRLWLDIHLYIGLVAGSMLVVIGLTGSLLVFWQEIDEWLEPAMFTSAPPPEGEAAFRPLSEIRATLQAALPAGAKAGGVAYPRNESGCYKIYYENPATGDTRRLCIDPYNAKLLGDKVYWSKKGVQHHSLMSFLYQLHWSLLLYDIAGDNGVVVAIAAILLVVSTLTGVYLWWPTPGKWVKALTLKRGAKGERLNYDLHKLGGVYTALVMLAVLISGVSMNLHEQFVSIVDRVAPLSAVQKDEVKSGAANGRPRISFDVAVDAAARNFPEGRLVNIGFPADESGVYSICRNQIEKLSRFIGTRCVLIDQYSAEVLGMRDPATGTAGDVFMQWQWPLHSGRAFGWTGRILVCLTGLACPLLFVTGVIRWLQKRRSKKIHAEREANRTPAPSRAARG</sequence>
<keyword evidence="1" id="KW-1133">Transmembrane helix</keyword>
<evidence type="ECO:0000313" key="2">
    <source>
        <dbReference type="EMBL" id="ARN81138.1"/>
    </source>
</evidence>
<proteinExistence type="predicted"/>
<dbReference type="EMBL" id="CP019948">
    <property type="protein sequence ID" value="ARN81138.1"/>
    <property type="molecule type" value="Genomic_DNA"/>
</dbReference>
<keyword evidence="1" id="KW-0812">Transmembrane</keyword>
<accession>A0A1W6MU59</accession>
<dbReference type="RefSeq" id="WP_085771225.1">
    <property type="nucleotide sequence ID" value="NZ_AP027149.1"/>
</dbReference>
<evidence type="ECO:0000256" key="1">
    <source>
        <dbReference type="SAM" id="Phobius"/>
    </source>
</evidence>
<organism evidence="2 3">
    <name type="scientific">Methylocystis bryophila</name>
    <dbReference type="NCBI Taxonomy" id="655015"/>
    <lineage>
        <taxon>Bacteria</taxon>
        <taxon>Pseudomonadati</taxon>
        <taxon>Pseudomonadota</taxon>
        <taxon>Alphaproteobacteria</taxon>
        <taxon>Hyphomicrobiales</taxon>
        <taxon>Methylocystaceae</taxon>
        <taxon>Methylocystis</taxon>
    </lineage>
</organism>
<feature type="transmembrane region" description="Helical" evidence="1">
    <location>
        <begin position="25"/>
        <end position="54"/>
    </location>
</feature>
<dbReference type="KEGG" id="mbry:B1812_08645"/>
<gene>
    <name evidence="2" type="ORF">B1812_08645</name>
</gene>
<feature type="transmembrane region" description="Helical" evidence="1">
    <location>
        <begin position="174"/>
        <end position="195"/>
    </location>
</feature>
<feature type="transmembrane region" description="Helical" evidence="1">
    <location>
        <begin position="216"/>
        <end position="237"/>
    </location>
</feature>
<evidence type="ECO:0008006" key="4">
    <source>
        <dbReference type="Google" id="ProtNLM"/>
    </source>
</evidence>
<dbReference type="InterPro" id="IPR005625">
    <property type="entry name" value="PepSY-ass_TM"/>
</dbReference>
<dbReference type="OrthoDB" id="9791166at2"/>
<feature type="transmembrane region" description="Helical" evidence="1">
    <location>
        <begin position="366"/>
        <end position="391"/>
    </location>
</feature>
<protein>
    <recommendedName>
        <fullName evidence="4">Peptidase</fullName>
    </recommendedName>
</protein>
<reference evidence="2 3" key="1">
    <citation type="submission" date="2017-02" db="EMBL/GenBank/DDBJ databases">
        <authorList>
            <person name="Peterson S.W."/>
        </authorList>
    </citation>
    <scope>NUCLEOTIDE SEQUENCE [LARGE SCALE GENOMIC DNA]</scope>
    <source>
        <strain evidence="2 3">S285</strain>
    </source>
</reference>
<keyword evidence="1" id="KW-0472">Membrane</keyword>
<dbReference type="Proteomes" id="UP000193978">
    <property type="component" value="Chromosome"/>
</dbReference>
<dbReference type="PANTHER" id="PTHR34219">
    <property type="entry name" value="IRON-REGULATED INNER MEMBRANE PROTEIN-RELATED"/>
    <property type="match status" value="1"/>
</dbReference>
<evidence type="ECO:0000313" key="3">
    <source>
        <dbReference type="Proteomes" id="UP000193978"/>
    </source>
</evidence>
<name>A0A1W6MU59_9HYPH</name>
<keyword evidence="3" id="KW-1185">Reference proteome</keyword>
<dbReference type="AlphaFoldDB" id="A0A1W6MU59"/>
<dbReference type="Pfam" id="PF03929">
    <property type="entry name" value="PepSY_TM"/>
    <property type="match status" value="1"/>
</dbReference>